<evidence type="ECO:0000256" key="7">
    <source>
        <dbReference type="ARBA" id="ARBA00022884"/>
    </source>
</evidence>
<dbReference type="SMART" id="SM00316">
    <property type="entry name" value="S1"/>
    <property type="match status" value="1"/>
</dbReference>
<dbReference type="GO" id="GO:0006402">
    <property type="term" value="P:mRNA catabolic process"/>
    <property type="evidence" value="ECO:0007669"/>
    <property type="project" value="TreeGrafter"/>
</dbReference>
<dbReference type="InterPro" id="IPR001900">
    <property type="entry name" value="RNase_II/R"/>
</dbReference>
<feature type="region of interest" description="Disordered" evidence="9">
    <location>
        <begin position="1"/>
        <end position="29"/>
    </location>
</feature>
<keyword evidence="3 8" id="KW-0963">Cytoplasm</keyword>
<keyword evidence="7 8" id="KW-0694">RNA-binding</keyword>
<dbReference type="SUPFAM" id="SSF50249">
    <property type="entry name" value="Nucleic acid-binding proteins"/>
    <property type="match status" value="4"/>
</dbReference>
<evidence type="ECO:0000256" key="1">
    <source>
        <dbReference type="ARBA" id="ARBA00001849"/>
    </source>
</evidence>
<evidence type="ECO:0000256" key="4">
    <source>
        <dbReference type="ARBA" id="ARBA00022722"/>
    </source>
</evidence>
<feature type="compositionally biased region" description="Basic residues" evidence="9">
    <location>
        <begin position="1"/>
        <end position="11"/>
    </location>
</feature>
<dbReference type="PROSITE" id="PS50126">
    <property type="entry name" value="S1"/>
    <property type="match status" value="1"/>
</dbReference>
<dbReference type="PANTHER" id="PTHR23355">
    <property type="entry name" value="RIBONUCLEASE"/>
    <property type="match status" value="1"/>
</dbReference>
<keyword evidence="12" id="KW-1185">Reference proteome</keyword>
<sequence>MARQRFNRKAKSPAAGKKSRQTSSHTGERVRANDHILINEFLFRRGESSLAAEIITFFTDHEGERFRSVDLAKVLGYTESKQLPGFWYVLHKLQEEGTVDKDSNRCYGMSGVDAATYEDHLVHIKPFPVPGKEQYKVDKSYTGRLITHPNGYGFIDVEGFDDDVFIKAGDLNFSIHGDEVEVLVTKVPDTYSSKSTPHQRCEGLVQKVISRRITTIVGTLIKSGRRFTLKADERKLLPEIVVPIRLSAKAKAGQKVLVGDLDFTGEGVIQAKVLEVLGEAGDSSVEVSAIARSKGIDETFDKQIVDFASSIREGITEKDLEGRLDIRDKVVFTIDPVDAKDFDDALSVETLEDGLYRIGVHIADVSHYVPENSPLDREALKRATSVYLVDRVIPMLPSRLSEEICSLNPGVDRMAFSVFFTMTAEGEVRKHEFQKTVIHSKRRYAYEDVEEILKKGKGDYCDELQLLDRISVLLREKRFKHGGLDFETEEVRFKLGSKGEPLEVMRKERLGSHRLIEEFMLLANRKVAEYLTRTFKENKKEAQPVIYRVHGSPQQEKVIILSNFVKRFGFDLKLNRGKEGPIVTAKALRQLLQQVKGTNVEFLVSELVLRSMSKAVYTGDNLGHFGLGFEHYTHFTSPIRRYPDLIVHRLLFEYEGLRKKRRKITSARLAELTDKIQTVCQISNEREKSAVEAERESIKLKQVEYMASHVGKVYPGVISGATDYGIYVRMVDFAIEGMVHMRNLTDDYYEYDEATYSLVGKRRKKRLQIGQRVKVMVHSVDIQRRTIDLAIDDSKSETKSDSKPAQQ</sequence>
<evidence type="ECO:0000256" key="5">
    <source>
        <dbReference type="ARBA" id="ARBA00022801"/>
    </source>
</evidence>
<dbReference type="Gene3D" id="2.40.50.140">
    <property type="entry name" value="Nucleic acid-binding proteins"/>
    <property type="match status" value="2"/>
</dbReference>
<evidence type="ECO:0000256" key="6">
    <source>
        <dbReference type="ARBA" id="ARBA00022839"/>
    </source>
</evidence>
<dbReference type="OrthoDB" id="9764149at2"/>
<dbReference type="RefSeq" id="WP_006365165.1">
    <property type="nucleotide sequence ID" value="NZ_AASE01000001.1"/>
</dbReference>
<dbReference type="InterPro" id="IPR003029">
    <property type="entry name" value="S1_domain"/>
</dbReference>
<comment type="caution">
    <text evidence="11">The sequence shown here is derived from an EMBL/GenBank/DDBJ whole genome shotgun (WGS) entry which is preliminary data.</text>
</comment>
<dbReference type="GO" id="GO:0003723">
    <property type="term" value="F:RNA binding"/>
    <property type="evidence" value="ECO:0007669"/>
    <property type="project" value="UniProtKB-UniRule"/>
</dbReference>
<comment type="similarity">
    <text evidence="8">Belongs to the RNR ribonuclease family. RNase R subfamily.</text>
</comment>
<dbReference type="EMBL" id="AASE01000001">
    <property type="protein sequence ID" value="EAT59893.1"/>
    <property type="molecule type" value="Genomic_DNA"/>
</dbReference>
<evidence type="ECO:0000256" key="9">
    <source>
        <dbReference type="SAM" id="MobiDB-lite"/>
    </source>
</evidence>
<evidence type="ECO:0000259" key="10">
    <source>
        <dbReference type="PROSITE" id="PS50126"/>
    </source>
</evidence>
<reference evidence="11 12" key="2">
    <citation type="submission" date="2006-07" db="EMBL/GenBank/DDBJ databases">
        <title>Sequencing of the draft genome and assembly of Chlorobium ferroxidans DSM 13031.</title>
        <authorList>
            <consortium name="US DOE Joint Genome Institute (JGI-PGF)"/>
            <person name="Copeland A."/>
            <person name="Lucas S."/>
            <person name="Lapidus A."/>
            <person name="Barry K."/>
            <person name="Glavina del Rio T."/>
            <person name="Dalin E."/>
            <person name="Tice H."/>
            <person name="Bruce D."/>
            <person name="Pitluck S."/>
            <person name="Richardson P."/>
        </authorList>
    </citation>
    <scope>NUCLEOTIDE SEQUENCE [LARGE SCALE GENOMIC DNA]</scope>
    <source>
        <strain evidence="11 12">DSM 13031</strain>
    </source>
</reference>
<reference evidence="11 12" key="1">
    <citation type="submission" date="2006-07" db="EMBL/GenBank/DDBJ databases">
        <title>Annotation of the draft genome assembly of Chlorobium ferroxidans DSM 13031.</title>
        <authorList>
            <consortium name="US DOE Joint Genome Institute (JGI-ORNL)"/>
            <person name="Larimer F."/>
            <person name="Land M."/>
            <person name="Hauser L."/>
        </authorList>
    </citation>
    <scope>NUCLEOTIDE SEQUENCE [LARGE SCALE GENOMIC DNA]</scope>
    <source>
        <strain evidence="11 12">DSM 13031</strain>
    </source>
</reference>
<dbReference type="PANTHER" id="PTHR23355:SF9">
    <property type="entry name" value="DIS3-LIKE EXONUCLEASE 2"/>
    <property type="match status" value="1"/>
</dbReference>
<evidence type="ECO:0000256" key="3">
    <source>
        <dbReference type="ARBA" id="ARBA00022490"/>
    </source>
</evidence>
<organism evidence="11 12">
    <name type="scientific">Chlorobium ferrooxidans DSM 13031</name>
    <dbReference type="NCBI Taxonomy" id="377431"/>
    <lineage>
        <taxon>Bacteria</taxon>
        <taxon>Pseudomonadati</taxon>
        <taxon>Chlorobiota</taxon>
        <taxon>Chlorobiia</taxon>
        <taxon>Chlorobiales</taxon>
        <taxon>Chlorobiaceae</taxon>
        <taxon>Chlorobium/Pelodictyon group</taxon>
        <taxon>Chlorobium</taxon>
    </lineage>
</organism>
<dbReference type="InterPro" id="IPR004476">
    <property type="entry name" value="RNase_II/RNase_R"/>
</dbReference>
<dbReference type="PROSITE" id="PS01175">
    <property type="entry name" value="RIBONUCLEASE_II"/>
    <property type="match status" value="1"/>
</dbReference>
<dbReference type="AlphaFoldDB" id="Q0YUZ9"/>
<dbReference type="EC" id="3.1.13.1" evidence="8"/>
<dbReference type="Pfam" id="PF17876">
    <property type="entry name" value="CSD2"/>
    <property type="match status" value="1"/>
</dbReference>
<keyword evidence="4 8" id="KW-0540">Nuclease</keyword>
<gene>
    <name evidence="8" type="primary">rnr</name>
    <name evidence="11" type="ORF">CferDRAFT_1900</name>
</gene>
<evidence type="ECO:0000256" key="8">
    <source>
        <dbReference type="HAMAP-Rule" id="MF_01895"/>
    </source>
</evidence>
<dbReference type="GO" id="GO:0008859">
    <property type="term" value="F:exoribonuclease II activity"/>
    <property type="evidence" value="ECO:0007669"/>
    <property type="project" value="UniProtKB-UniRule"/>
</dbReference>
<dbReference type="NCBIfam" id="TIGR02063">
    <property type="entry name" value="RNase_R"/>
    <property type="match status" value="1"/>
</dbReference>
<keyword evidence="6 8" id="KW-0269">Exonuclease</keyword>
<dbReference type="InterPro" id="IPR011805">
    <property type="entry name" value="RNase_R"/>
</dbReference>
<dbReference type="Pfam" id="PF08206">
    <property type="entry name" value="OB_RNB"/>
    <property type="match status" value="1"/>
</dbReference>
<dbReference type="SMART" id="SM00955">
    <property type="entry name" value="RNB"/>
    <property type="match status" value="1"/>
</dbReference>
<dbReference type="Pfam" id="PF00773">
    <property type="entry name" value="RNB"/>
    <property type="match status" value="1"/>
</dbReference>
<evidence type="ECO:0000313" key="11">
    <source>
        <dbReference type="EMBL" id="EAT59893.1"/>
    </source>
</evidence>
<dbReference type="GO" id="GO:0005829">
    <property type="term" value="C:cytosol"/>
    <property type="evidence" value="ECO:0007669"/>
    <property type="project" value="TreeGrafter"/>
</dbReference>
<evidence type="ECO:0000313" key="12">
    <source>
        <dbReference type="Proteomes" id="UP000004162"/>
    </source>
</evidence>
<dbReference type="Pfam" id="PF00575">
    <property type="entry name" value="S1"/>
    <property type="match status" value="1"/>
</dbReference>
<dbReference type="CDD" id="cd04471">
    <property type="entry name" value="S1_RNase_R"/>
    <property type="match status" value="1"/>
</dbReference>
<comment type="function">
    <text evidence="8">3'-5' exoribonuclease that releases 5'-nucleoside monophosphates and is involved in maturation of structured RNAs.</text>
</comment>
<dbReference type="HAMAP" id="MF_01895">
    <property type="entry name" value="RNase_R"/>
    <property type="match status" value="1"/>
</dbReference>
<comment type="subcellular location">
    <subcellularLocation>
        <location evidence="2 8">Cytoplasm</location>
    </subcellularLocation>
</comment>
<feature type="domain" description="S1 motif" evidence="10">
    <location>
        <begin position="711"/>
        <end position="792"/>
    </location>
</feature>
<dbReference type="InterPro" id="IPR040476">
    <property type="entry name" value="CSD2"/>
</dbReference>
<dbReference type="InterPro" id="IPR050180">
    <property type="entry name" value="RNR_Ribonuclease"/>
</dbReference>
<dbReference type="InterPro" id="IPR022966">
    <property type="entry name" value="RNase_II/R_CS"/>
</dbReference>
<name>Q0YUZ9_9CHLB</name>
<dbReference type="InterPro" id="IPR013223">
    <property type="entry name" value="RNase_B_OB_dom"/>
</dbReference>
<protein>
    <recommendedName>
        <fullName evidence="8">Ribonuclease R</fullName>
        <shortName evidence="8">RNase R</shortName>
        <ecNumber evidence="8">3.1.13.1</ecNumber>
    </recommendedName>
</protein>
<comment type="catalytic activity">
    <reaction evidence="1 8">
        <text>Exonucleolytic cleavage in the 3'- to 5'-direction to yield nucleoside 5'-phosphates.</text>
        <dbReference type="EC" id="3.1.13.1"/>
    </reaction>
</comment>
<accession>Q0YUZ9</accession>
<keyword evidence="5 8" id="KW-0378">Hydrolase</keyword>
<proteinExistence type="inferred from homology"/>
<dbReference type="InterPro" id="IPR012340">
    <property type="entry name" value="NA-bd_OB-fold"/>
</dbReference>
<dbReference type="Proteomes" id="UP000004162">
    <property type="component" value="Unassembled WGS sequence"/>
</dbReference>
<evidence type="ECO:0000256" key="2">
    <source>
        <dbReference type="ARBA" id="ARBA00004496"/>
    </source>
</evidence>
<dbReference type="NCBIfam" id="TIGR00358">
    <property type="entry name" value="3_prime_RNase"/>
    <property type="match status" value="1"/>
</dbReference>